<evidence type="ECO:0000313" key="4">
    <source>
        <dbReference type="EMBL" id="QQZ00509.1"/>
    </source>
</evidence>
<dbReference type="EMBL" id="KT781098">
    <property type="protein sequence ID" value="AMM04469.1"/>
    <property type="molecule type" value="Genomic_DNA"/>
</dbReference>
<organism evidence="1 8">
    <name type="scientific">Infectious spleen and kidney necrosis virus</name>
    <name type="common">ISKNV</name>
    <dbReference type="NCBI Taxonomy" id="180170"/>
    <lineage>
        <taxon>Viruses</taxon>
        <taxon>Varidnaviria</taxon>
        <taxon>Bamfordvirae</taxon>
        <taxon>Nucleocytoviricota</taxon>
        <taxon>Megaviricetes</taxon>
        <taxon>Pimascovirales</taxon>
        <taxon>Pimascovirales incertae sedis</taxon>
        <taxon>Iridoviridae</taxon>
        <taxon>Alphairidovirinae</taxon>
        <taxon>Megalocytivirus</taxon>
        <taxon>Megalocytivirus pagrus1</taxon>
    </lineage>
</organism>
<dbReference type="Proteomes" id="UP000596309">
    <property type="component" value="Segment"/>
</dbReference>
<name>A0A140G0N6_ISKNV</name>
<sequence length="86" mass="9529">MCDRVYVILYCSAESQHCDRLLQRLSDDAAALVGITVVNVDSADTRLWLQKTRPTITAVPTLEICYFDGAIDRHVGLDPVCSFLGI</sequence>
<accession>A0A140G0N6</accession>
<dbReference type="EMBL" id="MT128666">
    <property type="protein sequence ID" value="QQZ00509.1"/>
    <property type="molecule type" value="Genomic_DNA"/>
</dbReference>
<dbReference type="Proteomes" id="UP000693957">
    <property type="component" value="Segment"/>
</dbReference>
<dbReference type="Proteomes" id="UP000152407">
    <property type="component" value="Segment"/>
</dbReference>
<reference evidence="8" key="2">
    <citation type="submission" date="2015-09" db="EMBL/GenBank/DDBJ databases">
        <authorList>
            <person name="Wen C.-M."/>
            <person name="Hong J.-R."/>
        </authorList>
    </citation>
    <scope>NUCLEOTIDE SEQUENCE [LARGE SCALE GENOMIC DNA]</scope>
</reference>
<protein>
    <submittedName>
        <fullName evidence="6">ORF056</fullName>
    </submittedName>
    <submittedName>
        <fullName evidence="1">ORF064L</fullName>
    </submittedName>
</protein>
<evidence type="ECO:0000313" key="11">
    <source>
        <dbReference type="Proteomes" id="UP000596428"/>
    </source>
</evidence>
<reference evidence="6" key="6">
    <citation type="journal article" date="2021" name="Aquac Rep">
        <title>Outbreak investigation attributes Infectious spleen and kidney necrosis virus as a necessary cause of a mortality epidemic in farmed grouper (Epinephelus spp.) in Bali, Indonesia.</title>
        <authorList>
            <person name="Fusianto C."/>
            <person name="Hick P.M."/>
            <person name="Murwantoko"/>
            <person name="Herlambang A."/>
            <person name="Whittington R.J."/>
            <person name="Becker J.A."/>
        </authorList>
    </citation>
    <scope>NUCLEOTIDE SEQUENCE</scope>
    <source>
        <strain evidence="7">Bali/ Hybrid-grouper/2016/SVC-18-072</strain>
        <strain evidence="6">Bali/Hybrid-grouper/2016/SVC-18-009</strain>
    </source>
</reference>
<reference evidence="1" key="1">
    <citation type="submission" date="2015-09" db="EMBL/GenBank/DDBJ databases">
        <authorList>
            <person name="Jackson K.R."/>
            <person name="Lunt B.L."/>
            <person name="Fisher J.N.B."/>
            <person name="Gardner A.V."/>
            <person name="Bailey M.E."/>
            <person name="Deus L.M."/>
            <person name="Earl A.S."/>
            <person name="Gibby P.D."/>
            <person name="Hartmann K.A."/>
            <person name="Liu J.E."/>
            <person name="Manci A.M."/>
            <person name="Nielsen D.A."/>
            <person name="Solomon M.B."/>
            <person name="Breakwell D.P."/>
            <person name="Burnett S.H."/>
            <person name="Grose J.H."/>
        </authorList>
    </citation>
    <scope>NUCLEOTIDE SEQUENCE [LARGE SCALE GENOMIC DNA]</scope>
    <source>
        <strain evidence="1">RSIV-Ku</strain>
    </source>
</reference>
<evidence type="ECO:0000313" key="2">
    <source>
        <dbReference type="EMBL" id="QPO16304.1"/>
    </source>
</evidence>
<dbReference type="EMBL" id="MW273354">
    <property type="protein sequence ID" value="QPO16424.1"/>
    <property type="molecule type" value="Genomic_DNA"/>
</dbReference>
<dbReference type="Proteomes" id="UP000595028">
    <property type="component" value="Segment"/>
</dbReference>
<dbReference type="EMBL" id="MT128667">
    <property type="protein sequence ID" value="QQZ00604.1"/>
    <property type="molecule type" value="Genomic_DNA"/>
</dbReference>
<proteinExistence type="predicted"/>
<dbReference type="EMBL" id="MW464172">
    <property type="protein sequence ID" value="QXE50749.1"/>
    <property type="molecule type" value="Genomic_DNA"/>
</dbReference>
<reference evidence="10 11" key="3">
    <citation type="submission" date="2020-03" db="EMBL/GenBank/DDBJ databases">
        <authorList>
            <person name="Kayansamruaj P."/>
        </authorList>
    </citation>
    <scope>NUCLEOTIDE SEQUENCE [LARGE SCALE GENOMIC DNA]</scope>
    <source>
        <strain evidence="4">KU1</strain>
        <strain evidence="5">KU2</strain>
    </source>
</reference>
<dbReference type="Proteomes" id="UP000596428">
    <property type="component" value="Segment"/>
</dbReference>
<evidence type="ECO:0000313" key="9">
    <source>
        <dbReference type="Proteomes" id="UP000595028"/>
    </source>
</evidence>
<dbReference type="Proteomes" id="UP000594914">
    <property type="component" value="Genome"/>
</dbReference>
<reference evidence="2" key="4">
    <citation type="submission" date="2020-11" db="EMBL/GenBank/DDBJ databases">
        <title>Complete Genome Sequences of Infectious Spleen and Kidney Necrosis Virus Isolated from Farmed Albino Rainbow Sharks Epalzeorhynchos frenatus in the United States.</title>
        <authorList>
            <person name="Koda S.A."/>
            <person name="Subramaniam K."/>
            <person name="Pouder D.B."/>
            <person name="Yanong R.P."/>
            <person name="Frasca S. Jr"/>
            <person name="Popov V.L."/>
            <person name="Waltzek T.B."/>
        </authorList>
    </citation>
    <scope>NUCLEOTIDE SEQUENCE</scope>
    <source>
        <strain evidence="2">EFIV-2018</strain>
        <strain evidence="3">EFIV-2019</strain>
    </source>
</reference>
<evidence type="ECO:0000313" key="3">
    <source>
        <dbReference type="EMBL" id="QPO16424.1"/>
    </source>
</evidence>
<evidence type="ECO:0000313" key="1">
    <source>
        <dbReference type="EMBL" id="AMM04469.1"/>
    </source>
</evidence>
<evidence type="ECO:0000313" key="5">
    <source>
        <dbReference type="EMBL" id="QQZ00604.1"/>
    </source>
</evidence>
<dbReference type="EMBL" id="MW557381">
    <property type="protein sequence ID" value="QXE50871.1"/>
    <property type="molecule type" value="Genomic_DNA"/>
</dbReference>
<evidence type="ECO:0000313" key="8">
    <source>
        <dbReference type="Proteomes" id="UP000152407"/>
    </source>
</evidence>
<organismHost>
    <name type="scientific">Siniperca chuatsi</name>
    <name type="common">Mandarin fish</name>
    <dbReference type="NCBI Taxonomy" id="119488"/>
</organismHost>
<dbReference type="EMBL" id="MW273353">
    <property type="protein sequence ID" value="QPO16304.1"/>
    <property type="molecule type" value="Genomic_DNA"/>
</dbReference>
<gene>
    <name evidence="2" type="primary">ORF56</name>
    <name evidence="6" type="synonym">56</name>
    <name evidence="4" type="ORF">IJGMMPBP_00056</name>
    <name evidence="5" type="ORF">NIDBEMMG_00029</name>
</gene>
<evidence type="ECO:0000313" key="10">
    <source>
        <dbReference type="Proteomes" id="UP000596309"/>
    </source>
</evidence>
<evidence type="ECO:0000313" key="6">
    <source>
        <dbReference type="EMBL" id="QXE50749.1"/>
    </source>
</evidence>
<reference evidence="7" key="7">
    <citation type="submission" date="2021-02" db="EMBL/GenBank/DDBJ databases">
        <authorList>
            <person name="Fusianto C.K."/>
            <person name="Hick P.M."/>
            <person name="Murwantoko M."/>
            <person name="Herlambang A."/>
            <person name="Whittington R.J."/>
            <person name="Becker J.A."/>
        </authorList>
    </citation>
    <scope>NUCLEOTIDE SEQUENCE</scope>
    <source>
        <strain evidence="7">Bali/ Hybrid-grouper/2016/SVC-18-072</strain>
        <strain evidence="6">Bali/Hybrid-grouper/2016/SVC-18-009</strain>
    </source>
</reference>
<dbReference type="KEGG" id="vg:935359"/>
<reference evidence="9" key="5">
    <citation type="submission" date="2020-11" db="EMBL/GenBank/DDBJ databases">
        <title>Complete Genome Sequences of Infectious Spleen and Kidney Necrosis Virus Isolated from Farmed Albino Rainbow Sharks Epalzeorhynchos frenatus in the United States.</title>
        <authorList>
            <person name="Koda S.A."/>
            <person name="Subramaniam K."/>
            <person name="Pouder D.B."/>
            <person name="Yanong R.P."/>
            <person name="Frasca S.Jr."/>
            <person name="Popov V.L."/>
            <person name="Waltzek T.B."/>
        </authorList>
    </citation>
    <scope>NUCLEOTIDE SEQUENCE [LARGE SCALE GENOMIC DNA]</scope>
</reference>
<evidence type="ECO:0000313" key="7">
    <source>
        <dbReference type="EMBL" id="QXE50871.1"/>
    </source>
</evidence>
<organismHost>
    <name type="scientific">Synchiropus splendidus</name>
    <name type="common">Mandarinfish</name>
    <name type="synonym">Callionymus splendidus</name>
    <dbReference type="NCBI Taxonomy" id="270530"/>
</organismHost>
<dbReference type="RefSeq" id="NP_612279.1">
    <property type="nucleotide sequence ID" value="NC_003494.1"/>
</dbReference>
<dbReference type="Proteomes" id="UP000693973">
    <property type="component" value="Segment"/>
</dbReference>